<reference evidence="2" key="1">
    <citation type="submission" date="2019-08" db="EMBL/GenBank/DDBJ databases">
        <authorList>
            <person name="Kucharzyk K."/>
            <person name="Murdoch R.W."/>
            <person name="Higgins S."/>
            <person name="Loffler F."/>
        </authorList>
    </citation>
    <scope>NUCLEOTIDE SEQUENCE</scope>
</reference>
<dbReference type="InterPro" id="IPR036237">
    <property type="entry name" value="Xyl_isomerase-like_sf"/>
</dbReference>
<organism evidence="2">
    <name type="scientific">bioreactor metagenome</name>
    <dbReference type="NCBI Taxonomy" id="1076179"/>
    <lineage>
        <taxon>unclassified sequences</taxon>
        <taxon>metagenomes</taxon>
        <taxon>ecological metagenomes</taxon>
    </lineage>
</organism>
<dbReference type="SUPFAM" id="SSF51658">
    <property type="entry name" value="Xylose isomerase-like"/>
    <property type="match status" value="1"/>
</dbReference>
<dbReference type="Pfam" id="PF01261">
    <property type="entry name" value="AP_endonuc_2"/>
    <property type="match status" value="1"/>
</dbReference>
<comment type="caution">
    <text evidence="2">The sequence shown here is derived from an EMBL/GenBank/DDBJ whole genome shotgun (WGS) entry which is preliminary data.</text>
</comment>
<dbReference type="Gene3D" id="3.20.20.150">
    <property type="entry name" value="Divalent-metal-dependent TIM barrel enzymes"/>
    <property type="match status" value="1"/>
</dbReference>
<sequence length="161" mass="18538">MVLHTNEQWFGDRDNVTMLVEKRLKEILALAKMHQVKVLIENVGLRTTGTLLYDWEQYLELLAKFPQTGALIDLGHAHVNDWNILEVLEVLQSQIKAVHLHDNNGMADAHLPIGEGSIDWESYFGKAREVIPEAVQVLEYKDIRLSDLLKHVEMIKNKYNV</sequence>
<evidence type="ECO:0000313" key="2">
    <source>
        <dbReference type="EMBL" id="MPM70286.1"/>
    </source>
</evidence>
<evidence type="ECO:0000259" key="1">
    <source>
        <dbReference type="Pfam" id="PF01261"/>
    </source>
</evidence>
<name>A0A645BXN6_9ZZZZ</name>
<protein>
    <recommendedName>
        <fullName evidence="1">Xylose isomerase-like TIM barrel domain-containing protein</fullName>
    </recommendedName>
</protein>
<dbReference type="AlphaFoldDB" id="A0A645BXN6"/>
<proteinExistence type="predicted"/>
<dbReference type="InterPro" id="IPR050312">
    <property type="entry name" value="IolE/XylAMocC-like"/>
</dbReference>
<accession>A0A645BXN6</accession>
<feature type="domain" description="Xylose isomerase-like TIM barrel" evidence="1">
    <location>
        <begin position="4"/>
        <end position="142"/>
    </location>
</feature>
<gene>
    <name evidence="2" type="ORF">SDC9_117241</name>
</gene>
<dbReference type="PANTHER" id="PTHR12110">
    <property type="entry name" value="HYDROXYPYRUVATE ISOMERASE"/>
    <property type="match status" value="1"/>
</dbReference>
<dbReference type="InterPro" id="IPR013022">
    <property type="entry name" value="Xyl_isomerase-like_TIM-brl"/>
</dbReference>
<dbReference type="EMBL" id="VSSQ01023388">
    <property type="protein sequence ID" value="MPM70286.1"/>
    <property type="molecule type" value="Genomic_DNA"/>
</dbReference>